<dbReference type="Pfam" id="PF03466">
    <property type="entry name" value="LysR_substrate"/>
    <property type="match status" value="1"/>
</dbReference>
<sequence>MQFQWDQLRALAAAVSEGSFEGAAVALHITASAVSQRIKALESQAGRVLVRRTKPVRPTEAGVPVLRLARQLDLLTGDAVRAMSGVAAPMVRIPVVVNADSLDTWVLPALVDIPGVVLELHREDQDHSTVLLRDGSVMAAITATAQPVQGCSVARLGAMRYRVMASSSFRDRWFAGGVTAAALSEAPVVVFDRKDQLQDRYLVSRGVSPMVPPRHFVPASAGFAQAVRLGLGWGMLPDLQIGDGVGLVELDEGGAEEVPLYWQQWRMESVALTALAEAVTRAAAVGLR</sequence>
<reference evidence="7 8" key="1">
    <citation type="submission" date="2019-06" db="EMBL/GenBank/DDBJ databases">
        <title>Sequencing the genomes of 1000 actinobacteria strains.</title>
        <authorList>
            <person name="Klenk H.-P."/>
        </authorList>
    </citation>
    <scope>NUCLEOTIDE SEQUENCE [LARGE SCALE GENOMIC DNA]</scope>
    <source>
        <strain evidence="7 8">DSM 45928</strain>
    </source>
</reference>
<dbReference type="OrthoDB" id="3252676at2"/>
<proteinExistence type="inferred from homology"/>
<evidence type="ECO:0000313" key="8">
    <source>
        <dbReference type="Proteomes" id="UP000317043"/>
    </source>
</evidence>
<dbReference type="PANTHER" id="PTHR30579:SF2">
    <property type="entry name" value="HTH-TYPE TRANSCRIPTIONAL REGULATOR ARGP"/>
    <property type="match status" value="1"/>
</dbReference>
<feature type="domain" description="HTH lysR-type" evidence="6">
    <location>
        <begin position="3"/>
        <end position="59"/>
    </location>
</feature>
<dbReference type="InterPro" id="IPR036388">
    <property type="entry name" value="WH-like_DNA-bd_sf"/>
</dbReference>
<dbReference type="InterPro" id="IPR036390">
    <property type="entry name" value="WH_DNA-bd_sf"/>
</dbReference>
<dbReference type="NCBIfam" id="NF009888">
    <property type="entry name" value="PRK13348.1"/>
    <property type="match status" value="1"/>
</dbReference>
<dbReference type="InterPro" id="IPR050176">
    <property type="entry name" value="LTTR"/>
</dbReference>
<evidence type="ECO:0000259" key="6">
    <source>
        <dbReference type="PROSITE" id="PS50931"/>
    </source>
</evidence>
<name>A0A543APX2_9ACTN</name>
<evidence type="ECO:0000256" key="3">
    <source>
        <dbReference type="ARBA" id="ARBA00023125"/>
    </source>
</evidence>
<dbReference type="Proteomes" id="UP000317043">
    <property type="component" value="Unassembled WGS sequence"/>
</dbReference>
<dbReference type="PANTHER" id="PTHR30579">
    <property type="entry name" value="TRANSCRIPTIONAL REGULATOR"/>
    <property type="match status" value="1"/>
</dbReference>
<keyword evidence="2" id="KW-0805">Transcription regulation</keyword>
<dbReference type="InParanoid" id="A0A543APX2"/>
<dbReference type="GO" id="GO:0003700">
    <property type="term" value="F:DNA-binding transcription factor activity"/>
    <property type="evidence" value="ECO:0007669"/>
    <property type="project" value="InterPro"/>
</dbReference>
<dbReference type="NCBIfam" id="NF002964">
    <property type="entry name" value="PRK03635.1"/>
    <property type="match status" value="1"/>
</dbReference>
<keyword evidence="4" id="KW-0010">Activator</keyword>
<dbReference type="RefSeq" id="WP_142033886.1">
    <property type="nucleotide sequence ID" value="NZ_JBHTGS010000002.1"/>
</dbReference>
<evidence type="ECO:0000313" key="7">
    <source>
        <dbReference type="EMBL" id="TQL74633.1"/>
    </source>
</evidence>
<evidence type="ECO:0000256" key="4">
    <source>
        <dbReference type="ARBA" id="ARBA00023159"/>
    </source>
</evidence>
<comment type="caution">
    <text evidence="7">The sequence shown here is derived from an EMBL/GenBank/DDBJ whole genome shotgun (WGS) entry which is preliminary data.</text>
</comment>
<evidence type="ECO:0000256" key="1">
    <source>
        <dbReference type="ARBA" id="ARBA00009437"/>
    </source>
</evidence>
<dbReference type="GO" id="GO:0003677">
    <property type="term" value="F:DNA binding"/>
    <property type="evidence" value="ECO:0007669"/>
    <property type="project" value="UniProtKB-KW"/>
</dbReference>
<evidence type="ECO:0000256" key="2">
    <source>
        <dbReference type="ARBA" id="ARBA00023015"/>
    </source>
</evidence>
<keyword evidence="3" id="KW-0238">DNA-binding</keyword>
<keyword evidence="8" id="KW-1185">Reference proteome</keyword>
<dbReference type="InterPro" id="IPR000847">
    <property type="entry name" value="LysR_HTH_N"/>
</dbReference>
<comment type="similarity">
    <text evidence="1">Belongs to the LysR transcriptional regulatory family.</text>
</comment>
<dbReference type="InterPro" id="IPR005119">
    <property type="entry name" value="LysR_subst-bd"/>
</dbReference>
<dbReference type="InterPro" id="IPR017685">
    <property type="entry name" value="ArgP"/>
</dbReference>
<dbReference type="SUPFAM" id="SSF46785">
    <property type="entry name" value="Winged helix' DNA-binding domain"/>
    <property type="match status" value="1"/>
</dbReference>
<dbReference type="FunCoup" id="A0A543APX2">
    <property type="interactions" value="1"/>
</dbReference>
<dbReference type="PROSITE" id="PS50931">
    <property type="entry name" value="HTH_LYSR"/>
    <property type="match status" value="1"/>
</dbReference>
<dbReference type="Gene3D" id="1.10.10.10">
    <property type="entry name" value="Winged helix-like DNA-binding domain superfamily/Winged helix DNA-binding domain"/>
    <property type="match status" value="1"/>
</dbReference>
<gene>
    <name evidence="7" type="ORF">FB566_0119</name>
</gene>
<organism evidence="7 8">
    <name type="scientific">Stackebrandtia endophytica</name>
    <dbReference type="NCBI Taxonomy" id="1496996"/>
    <lineage>
        <taxon>Bacteria</taxon>
        <taxon>Bacillati</taxon>
        <taxon>Actinomycetota</taxon>
        <taxon>Actinomycetes</taxon>
        <taxon>Glycomycetales</taxon>
        <taxon>Glycomycetaceae</taxon>
        <taxon>Stackebrandtia</taxon>
    </lineage>
</organism>
<dbReference type="Gene3D" id="3.40.190.290">
    <property type="match status" value="1"/>
</dbReference>
<evidence type="ECO:0000256" key="5">
    <source>
        <dbReference type="ARBA" id="ARBA00023163"/>
    </source>
</evidence>
<protein>
    <submittedName>
        <fullName evidence="7">LysR family transcriptional regulator (Chromosome initiation inhibitor)</fullName>
    </submittedName>
</protein>
<dbReference type="EMBL" id="VFOW01000001">
    <property type="protein sequence ID" value="TQL74633.1"/>
    <property type="molecule type" value="Genomic_DNA"/>
</dbReference>
<accession>A0A543APX2</accession>
<keyword evidence="5" id="KW-0804">Transcription</keyword>
<dbReference type="NCBIfam" id="TIGR03298">
    <property type="entry name" value="argP"/>
    <property type="match status" value="1"/>
</dbReference>
<dbReference type="SUPFAM" id="SSF53850">
    <property type="entry name" value="Periplasmic binding protein-like II"/>
    <property type="match status" value="1"/>
</dbReference>
<dbReference type="Pfam" id="PF00126">
    <property type="entry name" value="HTH_1"/>
    <property type="match status" value="1"/>
</dbReference>
<dbReference type="AlphaFoldDB" id="A0A543APX2"/>